<reference evidence="7 8" key="1">
    <citation type="submission" date="2013-10" db="EMBL/GenBank/DDBJ databases">
        <authorList>
            <person name="Wang G."/>
            <person name="Zhuang W."/>
        </authorList>
    </citation>
    <scope>NUCLEOTIDE SEQUENCE [LARGE SCALE GENOMIC DNA]</scope>
    <source>
        <strain evidence="7 8">DSM 20118</strain>
    </source>
</reference>
<feature type="compositionally biased region" description="Pro residues" evidence="5">
    <location>
        <begin position="237"/>
        <end position="271"/>
    </location>
</feature>
<name>A0A0A0BDC9_9CELL</name>
<protein>
    <recommendedName>
        <fullName evidence="9">Cutinase</fullName>
    </recommendedName>
</protein>
<evidence type="ECO:0000256" key="6">
    <source>
        <dbReference type="SAM" id="SignalP"/>
    </source>
</evidence>
<feature type="signal peptide" evidence="6">
    <location>
        <begin position="1"/>
        <end position="40"/>
    </location>
</feature>
<dbReference type="InterPro" id="IPR006311">
    <property type="entry name" value="TAT_signal"/>
</dbReference>
<comment type="similarity">
    <text evidence="1">Belongs to the cutinase family.</text>
</comment>
<dbReference type="GO" id="GO:0052689">
    <property type="term" value="F:carboxylic ester hydrolase activity"/>
    <property type="evidence" value="ECO:0007669"/>
    <property type="project" value="UniProtKB-KW"/>
</dbReference>
<dbReference type="PANTHER" id="PTHR33630">
    <property type="entry name" value="CUTINASE RV1984C-RELATED-RELATED"/>
    <property type="match status" value="1"/>
</dbReference>
<keyword evidence="4" id="KW-1015">Disulfide bond</keyword>
<feature type="chain" id="PRO_5038813676" description="Cutinase" evidence="6">
    <location>
        <begin position="41"/>
        <end position="331"/>
    </location>
</feature>
<dbReference type="Pfam" id="PF01083">
    <property type="entry name" value="Cutinase"/>
    <property type="match status" value="1"/>
</dbReference>
<dbReference type="InterPro" id="IPR029058">
    <property type="entry name" value="AB_hydrolase_fold"/>
</dbReference>
<dbReference type="STRING" id="1408250.Q760_05675"/>
<dbReference type="Gene3D" id="3.40.50.1820">
    <property type="entry name" value="alpha/beta hydrolase"/>
    <property type="match status" value="1"/>
</dbReference>
<feature type="region of interest" description="Disordered" evidence="5">
    <location>
        <begin position="236"/>
        <end position="274"/>
    </location>
</feature>
<evidence type="ECO:0000313" key="8">
    <source>
        <dbReference type="Proteomes" id="UP000029833"/>
    </source>
</evidence>
<sequence length="331" mass="32973">MHQLTPPAAPSRPRAARRPRRLLAAALALAATSGALSTLAAPTAVAAPACADVEVLFARGTGEAPGLGVLGTPFVRSVTSALSDRTVTSYAVNYAAESSQRSAGPGATDLTNHLTATAAACPGTRFVLGGYSQGATVVDLALGIRTGTTTGTAIPAALEPRVAAIVVFGNPLGISGRTIATASPTYAARARDFCATGDPVCGGGSSFAAHLAYRTNGDVTAGADFAAGLARATTVPVPTPTVPGTPTPSPTAPGTPTPVPTTSPTPAPSPTAPGAACVRASTRAHVEAGRAERRHGIAYATGSGDRIGWVSSFVRVSVQQTADGWERVLSC</sequence>
<evidence type="ECO:0000256" key="1">
    <source>
        <dbReference type="ARBA" id="ARBA00007534"/>
    </source>
</evidence>
<dbReference type="SMART" id="SM01110">
    <property type="entry name" value="Cutinase"/>
    <property type="match status" value="1"/>
</dbReference>
<dbReference type="RefSeq" id="WP_084142484.1">
    <property type="nucleotide sequence ID" value="NZ_AXNT01000016.1"/>
</dbReference>
<keyword evidence="8" id="KW-1185">Reference proteome</keyword>
<accession>A0A0A0BDC9</accession>
<keyword evidence="2" id="KW-0719">Serine esterase</keyword>
<dbReference type="Proteomes" id="UP000029833">
    <property type="component" value="Unassembled WGS sequence"/>
</dbReference>
<evidence type="ECO:0000256" key="3">
    <source>
        <dbReference type="ARBA" id="ARBA00022801"/>
    </source>
</evidence>
<organism evidence="7 8">
    <name type="scientific">Cellulomonas cellasea DSM 20118</name>
    <dbReference type="NCBI Taxonomy" id="1408250"/>
    <lineage>
        <taxon>Bacteria</taxon>
        <taxon>Bacillati</taxon>
        <taxon>Actinomycetota</taxon>
        <taxon>Actinomycetes</taxon>
        <taxon>Micrococcales</taxon>
        <taxon>Cellulomonadaceae</taxon>
        <taxon>Cellulomonas</taxon>
    </lineage>
</organism>
<proteinExistence type="inferred from homology"/>
<dbReference type="PANTHER" id="PTHR33630:SF9">
    <property type="entry name" value="CUTINASE 4"/>
    <property type="match status" value="1"/>
</dbReference>
<dbReference type="EMBL" id="AXNT01000016">
    <property type="protein sequence ID" value="KGM03336.1"/>
    <property type="molecule type" value="Genomic_DNA"/>
</dbReference>
<evidence type="ECO:0008006" key="9">
    <source>
        <dbReference type="Google" id="ProtNLM"/>
    </source>
</evidence>
<dbReference type="SUPFAM" id="SSF53474">
    <property type="entry name" value="alpha/beta-Hydrolases"/>
    <property type="match status" value="1"/>
</dbReference>
<keyword evidence="6" id="KW-0732">Signal</keyword>
<evidence type="ECO:0000256" key="5">
    <source>
        <dbReference type="SAM" id="MobiDB-lite"/>
    </source>
</evidence>
<dbReference type="PROSITE" id="PS51318">
    <property type="entry name" value="TAT"/>
    <property type="match status" value="1"/>
</dbReference>
<comment type="caution">
    <text evidence="7">The sequence shown here is derived from an EMBL/GenBank/DDBJ whole genome shotgun (WGS) entry which is preliminary data.</text>
</comment>
<evidence type="ECO:0000313" key="7">
    <source>
        <dbReference type="EMBL" id="KGM03336.1"/>
    </source>
</evidence>
<gene>
    <name evidence="7" type="ORF">Q760_05675</name>
</gene>
<dbReference type="AlphaFoldDB" id="A0A0A0BDC9"/>
<keyword evidence="3" id="KW-0378">Hydrolase</keyword>
<evidence type="ECO:0000256" key="4">
    <source>
        <dbReference type="ARBA" id="ARBA00023157"/>
    </source>
</evidence>
<dbReference type="OrthoDB" id="3690529at2"/>
<evidence type="ECO:0000256" key="2">
    <source>
        <dbReference type="ARBA" id="ARBA00022487"/>
    </source>
</evidence>
<dbReference type="InterPro" id="IPR000675">
    <property type="entry name" value="Cutinase/axe"/>
</dbReference>